<keyword evidence="1" id="KW-1133">Transmembrane helix</keyword>
<gene>
    <name evidence="2" type="ORF">IAD51_02670</name>
</gene>
<evidence type="ECO:0000313" key="2">
    <source>
        <dbReference type="EMBL" id="HIU21130.1"/>
    </source>
</evidence>
<sequence>MEWWAILLIVLACVAVGGFLLLFAIYFFNLDMKLISVVYKLLGKHYDKMKRDNKL</sequence>
<keyword evidence="1" id="KW-0472">Membrane</keyword>
<reference evidence="2" key="2">
    <citation type="journal article" date="2021" name="PeerJ">
        <title>Extensive microbial diversity within the chicken gut microbiome revealed by metagenomics and culture.</title>
        <authorList>
            <person name="Gilroy R."/>
            <person name="Ravi A."/>
            <person name="Getino M."/>
            <person name="Pursley I."/>
            <person name="Horton D.L."/>
            <person name="Alikhan N.F."/>
            <person name="Baker D."/>
            <person name="Gharbi K."/>
            <person name="Hall N."/>
            <person name="Watson M."/>
            <person name="Adriaenssens E.M."/>
            <person name="Foster-Nyarko E."/>
            <person name="Jarju S."/>
            <person name="Secka A."/>
            <person name="Antonio M."/>
            <person name="Oren A."/>
            <person name="Chaudhuri R.R."/>
            <person name="La Ragione R."/>
            <person name="Hildebrand F."/>
            <person name="Pallen M.J."/>
        </authorList>
    </citation>
    <scope>NUCLEOTIDE SEQUENCE</scope>
    <source>
        <strain evidence="2">1063</strain>
    </source>
</reference>
<dbReference type="Proteomes" id="UP000824088">
    <property type="component" value="Unassembled WGS sequence"/>
</dbReference>
<dbReference type="AlphaFoldDB" id="A0A9D1HTQ1"/>
<keyword evidence="1" id="KW-0812">Transmembrane</keyword>
<dbReference type="EMBL" id="DVMN01000048">
    <property type="protein sequence ID" value="HIU21130.1"/>
    <property type="molecule type" value="Genomic_DNA"/>
</dbReference>
<evidence type="ECO:0000313" key="3">
    <source>
        <dbReference type="Proteomes" id="UP000824088"/>
    </source>
</evidence>
<proteinExistence type="predicted"/>
<name>A0A9D1HTQ1_9FIRM</name>
<evidence type="ECO:0000256" key="1">
    <source>
        <dbReference type="SAM" id="Phobius"/>
    </source>
</evidence>
<reference evidence="2" key="1">
    <citation type="submission" date="2020-10" db="EMBL/GenBank/DDBJ databases">
        <authorList>
            <person name="Gilroy R."/>
        </authorList>
    </citation>
    <scope>NUCLEOTIDE SEQUENCE</scope>
    <source>
        <strain evidence="2">1063</strain>
    </source>
</reference>
<accession>A0A9D1HTQ1</accession>
<feature type="transmembrane region" description="Helical" evidence="1">
    <location>
        <begin position="6"/>
        <end position="28"/>
    </location>
</feature>
<organism evidence="2 3">
    <name type="scientific">Candidatus Limadaptatus stercorigallinarum</name>
    <dbReference type="NCBI Taxonomy" id="2840845"/>
    <lineage>
        <taxon>Bacteria</taxon>
        <taxon>Bacillati</taxon>
        <taxon>Bacillota</taxon>
        <taxon>Clostridia</taxon>
        <taxon>Eubacteriales</taxon>
        <taxon>Candidatus Limadaptatus</taxon>
    </lineage>
</organism>
<comment type="caution">
    <text evidence="2">The sequence shown here is derived from an EMBL/GenBank/DDBJ whole genome shotgun (WGS) entry which is preliminary data.</text>
</comment>
<protein>
    <submittedName>
        <fullName evidence="2">Uncharacterized protein</fullName>
    </submittedName>
</protein>